<organism evidence="1 2">
    <name type="scientific">Campylobacter concisus</name>
    <dbReference type="NCBI Taxonomy" id="199"/>
    <lineage>
        <taxon>Bacteria</taxon>
        <taxon>Pseudomonadati</taxon>
        <taxon>Campylobacterota</taxon>
        <taxon>Epsilonproteobacteria</taxon>
        <taxon>Campylobacterales</taxon>
        <taxon>Campylobacteraceae</taxon>
        <taxon>Campylobacter</taxon>
    </lineage>
</organism>
<dbReference type="EMBL" id="CP012541">
    <property type="protein sequence ID" value="ALF47479.1"/>
    <property type="molecule type" value="Genomic_DNA"/>
</dbReference>
<accession>A0A0M4SU87</accession>
<dbReference type="InterPro" id="IPR018563">
    <property type="entry name" value="DUF2018"/>
</dbReference>
<dbReference type="SUPFAM" id="SSF158752">
    <property type="entry name" value="HP0242-like"/>
    <property type="match status" value="1"/>
</dbReference>
<proteinExistence type="predicted"/>
<sequence length="84" mass="9548">MIDIFEGSARDKFYDILFNANAVLVKNEIDKIFEKFVALSELCERHGINEDEVANFVASEQDKIYNGLNDLYIGLSGEILSQNE</sequence>
<gene>
    <name evidence="1" type="ORF">CCON33237_0793</name>
</gene>
<name>A0A0M4SU87_9BACT</name>
<evidence type="ECO:0000313" key="1">
    <source>
        <dbReference type="EMBL" id="ALF47479.1"/>
    </source>
</evidence>
<dbReference type="Pfam" id="PF09442">
    <property type="entry name" value="DUF2018"/>
    <property type="match status" value="1"/>
</dbReference>
<dbReference type="PATRIC" id="fig|199.248.peg.823"/>
<dbReference type="GeneID" id="28662467"/>
<dbReference type="AlphaFoldDB" id="A0A0M4SU87"/>
<dbReference type="Proteomes" id="UP000066049">
    <property type="component" value="Chromosome"/>
</dbReference>
<dbReference type="Gene3D" id="1.10.3350.10">
    <property type="entry name" value="HP0242-like domain"/>
    <property type="match status" value="1"/>
</dbReference>
<protein>
    <submittedName>
        <fullName evidence="1">Putative DUF2018 domain protein</fullName>
    </submittedName>
</protein>
<evidence type="ECO:0000313" key="2">
    <source>
        <dbReference type="Proteomes" id="UP000066049"/>
    </source>
</evidence>
<reference evidence="2" key="1">
    <citation type="submission" date="2015-08" db="EMBL/GenBank/DDBJ databases">
        <title>Comparative genomics of the Campylobacter concisus group.</title>
        <authorList>
            <person name="Miller W.G."/>
            <person name="Yee E."/>
            <person name="Chapman M.H."/>
            <person name="Huynh S."/>
            <person name="Bono J.L."/>
            <person name="On S.L.W."/>
            <person name="St Leger J."/>
            <person name="Foster G."/>
            <person name="Parker C.T."/>
        </authorList>
    </citation>
    <scope>NUCLEOTIDE SEQUENCE [LARGE SCALE GENOMIC DNA]</scope>
    <source>
        <strain evidence="2">ATCC 33237</strain>
    </source>
</reference>
<dbReference type="KEGG" id="ccoc:CCON33237_0793"/>
<dbReference type="RefSeq" id="WP_054196493.1">
    <property type="nucleotide sequence ID" value="NZ_CABMKQ010000064.1"/>
</dbReference>
<dbReference type="InterPro" id="IPR023126">
    <property type="entry name" value="HP0242-like_sf"/>
</dbReference>